<sequence length="571" mass="62149">MAAVVNGVPVAIPPPEGYKVNFDNPQRNSVTEAYWLYGVGNFLTVLFIAQRVYLIVSEACLGVAYVFSVVLQTLILRDFIRGIMGTHGWEMPITKFALFARALYLLPILYNPVQCGAKMALLLVYRRLAPQKWFHFTIWATSFVVIGSSIAITFTTIFPCKPVRAGWDITITDKKCIDRPAVYQATAIMGAITDAMVLAVPIPVVIPLQISRRQKIGLICFFGVGGVTVFTSVMRLIALIRSMGNVDQSWGGGPVLLWIFAEANLSIICATLTTVKPFIKHISPRILGSSYGASKAGMSNPSAPPTIGAISTGVADMDLLLALGEQKYAEEHPLHYAATKDDATLFRRLLQKPGLRADIDGDPGSGHDCLQTAIFNGNKEIAEALVTLPLSEFDRTRHPMAAHGAISYLASAATLGRLDILKIMTDTGNVDIFEGDSLGKTQLHHVSDVPIGQTPFHPIDDEGAVKIARFLLEQGAIQVDCEDNKGQTPLSLAVQHGKRGIVQVLLEVSRDPDSKDQDGNSPFYYAVRNGHGPIAELLANTGKVDCGVRARAESDRRSDQERGPTFTWHVL</sequence>
<evidence type="ECO:0000259" key="8">
    <source>
        <dbReference type="Pfam" id="PF20684"/>
    </source>
</evidence>
<keyword evidence="3 7" id="KW-1133">Transmembrane helix</keyword>
<proteinExistence type="inferred from homology"/>
<feature type="domain" description="Rhodopsin" evidence="8">
    <location>
        <begin position="55"/>
        <end position="280"/>
    </location>
</feature>
<comment type="caution">
    <text evidence="9">The sequence shown here is derived from an EMBL/GenBank/DDBJ whole genome shotgun (WGS) entry which is preliminary data.</text>
</comment>
<dbReference type="PANTHER" id="PTHR33048">
    <property type="entry name" value="PTH11-LIKE INTEGRAL MEMBRANE PROTEIN (AFU_ORTHOLOGUE AFUA_5G11245)"/>
    <property type="match status" value="1"/>
</dbReference>
<feature type="transmembrane region" description="Helical" evidence="7">
    <location>
        <begin position="104"/>
        <end position="124"/>
    </location>
</feature>
<feature type="repeat" description="ANK" evidence="6">
    <location>
        <begin position="518"/>
        <end position="542"/>
    </location>
</feature>
<name>A0A2H3HQA3_FUSOX</name>
<dbReference type="STRING" id="327505.A0A2H3HQA3"/>
<organism evidence="9 10">
    <name type="scientific">Fusarium oxysporum f. sp. radicis-cucumerinum</name>
    <dbReference type="NCBI Taxonomy" id="327505"/>
    <lineage>
        <taxon>Eukaryota</taxon>
        <taxon>Fungi</taxon>
        <taxon>Dikarya</taxon>
        <taxon>Ascomycota</taxon>
        <taxon>Pezizomycotina</taxon>
        <taxon>Sordariomycetes</taxon>
        <taxon>Hypocreomycetidae</taxon>
        <taxon>Hypocreales</taxon>
        <taxon>Nectriaceae</taxon>
        <taxon>Fusarium</taxon>
        <taxon>Fusarium oxysporum species complex</taxon>
    </lineage>
</organism>
<feature type="repeat" description="ANK" evidence="6">
    <location>
        <begin position="485"/>
        <end position="517"/>
    </location>
</feature>
<dbReference type="Pfam" id="PF20684">
    <property type="entry name" value="Fung_rhodopsin"/>
    <property type="match status" value="1"/>
</dbReference>
<feature type="transmembrane region" description="Helical" evidence="7">
    <location>
        <begin position="63"/>
        <end position="84"/>
    </location>
</feature>
<keyword evidence="4 7" id="KW-0472">Membrane</keyword>
<comment type="subcellular location">
    <subcellularLocation>
        <location evidence="1">Membrane</location>
        <topology evidence="1">Multi-pass membrane protein</topology>
    </subcellularLocation>
</comment>
<feature type="transmembrane region" description="Helical" evidence="7">
    <location>
        <begin position="136"/>
        <end position="158"/>
    </location>
</feature>
<dbReference type="SMART" id="SM00248">
    <property type="entry name" value="ANK"/>
    <property type="match status" value="6"/>
</dbReference>
<dbReference type="Pfam" id="PF12796">
    <property type="entry name" value="Ank_2"/>
    <property type="match status" value="1"/>
</dbReference>
<evidence type="ECO:0000256" key="7">
    <source>
        <dbReference type="SAM" id="Phobius"/>
    </source>
</evidence>
<dbReference type="InterPro" id="IPR052337">
    <property type="entry name" value="SAT4-like"/>
</dbReference>
<dbReference type="InterPro" id="IPR002110">
    <property type="entry name" value="Ankyrin_rpt"/>
</dbReference>
<evidence type="ECO:0000256" key="3">
    <source>
        <dbReference type="ARBA" id="ARBA00022989"/>
    </source>
</evidence>
<reference evidence="9 10" key="2">
    <citation type="journal article" date="2017" name="Sci. Rep.">
        <title>A mobile pathogenicity chromosome in Fusarium oxysporum for infection of multiple cucurbit species.</title>
        <authorList>
            <person name="van Dam P."/>
            <person name="Fokkens L."/>
            <person name="Ayukawa Y."/>
            <person name="van der Gragt M."/>
            <person name="Ter Horst A."/>
            <person name="Brankovics B."/>
            <person name="Houterman P.M."/>
            <person name="Arie T."/>
            <person name="Rep M."/>
        </authorList>
    </citation>
    <scope>NUCLEOTIDE SEQUENCE [LARGE SCALE GENOMIC DNA]</scope>
    <source>
        <strain evidence="9 10">Forc016</strain>
    </source>
</reference>
<evidence type="ECO:0000313" key="10">
    <source>
        <dbReference type="Proteomes" id="UP000219602"/>
    </source>
</evidence>
<dbReference type="Proteomes" id="UP000219602">
    <property type="component" value="Chromosome 4"/>
</dbReference>
<dbReference type="AlphaFoldDB" id="A0A2H3HQA3"/>
<dbReference type="SUPFAM" id="SSF48403">
    <property type="entry name" value="Ankyrin repeat"/>
    <property type="match status" value="1"/>
</dbReference>
<keyword evidence="2 7" id="KW-0812">Transmembrane</keyword>
<dbReference type="PROSITE" id="PS50297">
    <property type="entry name" value="ANK_REP_REGION"/>
    <property type="match status" value="2"/>
</dbReference>
<dbReference type="PROSITE" id="PS50088">
    <property type="entry name" value="ANK_REPEAT"/>
    <property type="match status" value="2"/>
</dbReference>
<feature type="transmembrane region" description="Helical" evidence="7">
    <location>
        <begin position="34"/>
        <end position="56"/>
    </location>
</feature>
<keyword evidence="6" id="KW-0040">ANK repeat</keyword>
<evidence type="ECO:0000313" key="9">
    <source>
        <dbReference type="EMBL" id="PCD42638.1"/>
    </source>
</evidence>
<dbReference type="InterPro" id="IPR036770">
    <property type="entry name" value="Ankyrin_rpt-contain_sf"/>
</dbReference>
<protein>
    <recommendedName>
        <fullName evidence="8">Rhodopsin domain-containing protein</fullName>
    </recommendedName>
</protein>
<dbReference type="InterPro" id="IPR049326">
    <property type="entry name" value="Rhodopsin_dom_fungi"/>
</dbReference>
<dbReference type="EMBL" id="MABQ02000003">
    <property type="protein sequence ID" value="PCD42638.1"/>
    <property type="molecule type" value="Genomic_DNA"/>
</dbReference>
<dbReference type="Gene3D" id="1.25.40.20">
    <property type="entry name" value="Ankyrin repeat-containing domain"/>
    <property type="match status" value="2"/>
</dbReference>
<gene>
    <name evidence="9" type="ORF">AU210_005165</name>
</gene>
<comment type="similarity">
    <text evidence="5">Belongs to the SAT4 family.</text>
</comment>
<feature type="transmembrane region" description="Helical" evidence="7">
    <location>
        <begin position="218"/>
        <end position="240"/>
    </location>
</feature>
<evidence type="ECO:0000256" key="1">
    <source>
        <dbReference type="ARBA" id="ARBA00004141"/>
    </source>
</evidence>
<reference evidence="9 10" key="1">
    <citation type="journal article" date="2016" name="Environ. Microbiol.">
        <title>Effector profiles distinguish formae speciales of Fusarium oxysporum.</title>
        <authorList>
            <person name="van Dam P."/>
            <person name="Fokkens L."/>
            <person name="Schmidt S.M."/>
            <person name="Linmans J.H."/>
            <person name="Kistler H.C."/>
            <person name="Ma L.J."/>
            <person name="Rep M."/>
        </authorList>
    </citation>
    <scope>NUCLEOTIDE SEQUENCE [LARGE SCALE GENOMIC DNA]</scope>
    <source>
        <strain evidence="9 10">Forc016</strain>
    </source>
</reference>
<dbReference type="PANTHER" id="PTHR33048:SF124">
    <property type="entry name" value="INTEGRAL MEMBRANE PROTEIN"/>
    <property type="match status" value="1"/>
</dbReference>
<feature type="transmembrane region" description="Helical" evidence="7">
    <location>
        <begin position="182"/>
        <end position="206"/>
    </location>
</feature>
<accession>A0A2H3HQA3</accession>
<evidence type="ECO:0000256" key="4">
    <source>
        <dbReference type="ARBA" id="ARBA00023136"/>
    </source>
</evidence>
<evidence type="ECO:0000256" key="5">
    <source>
        <dbReference type="ARBA" id="ARBA00038359"/>
    </source>
</evidence>
<dbReference type="GO" id="GO:0016020">
    <property type="term" value="C:membrane"/>
    <property type="evidence" value="ECO:0007669"/>
    <property type="project" value="UniProtKB-SubCell"/>
</dbReference>
<evidence type="ECO:0000256" key="6">
    <source>
        <dbReference type="PROSITE-ProRule" id="PRU00023"/>
    </source>
</evidence>
<evidence type="ECO:0000256" key="2">
    <source>
        <dbReference type="ARBA" id="ARBA00022692"/>
    </source>
</evidence>